<dbReference type="AlphaFoldDB" id="A0AA38L3R2"/>
<protein>
    <submittedName>
        <fullName evidence="1">Uncharacterized protein</fullName>
    </submittedName>
</protein>
<sequence>CYGSLSLQAAVRYFKLIKNPVNTAIIREEFKNAQAKPVTDTHFPCHYSLFLLACAFNINLKQNYIQDGPLEVASFGCWFAAIESSELPFHRNNDGLTMLDVTEHLNPSYAFVMGDETDADLGDGPCIAEDYNSSSCLLSRSCSTK</sequence>
<dbReference type="EMBL" id="MU793391">
    <property type="protein sequence ID" value="KAJ3784087.1"/>
    <property type="molecule type" value="Genomic_DNA"/>
</dbReference>
<gene>
    <name evidence="1" type="ORF">GGU10DRAFT_402530</name>
</gene>
<evidence type="ECO:0000313" key="1">
    <source>
        <dbReference type="EMBL" id="KAJ3784087.1"/>
    </source>
</evidence>
<accession>A0AA38L3R2</accession>
<reference evidence="1" key="1">
    <citation type="submission" date="2022-08" db="EMBL/GenBank/DDBJ databases">
        <authorList>
            <consortium name="DOE Joint Genome Institute"/>
            <person name="Min B."/>
            <person name="Riley R."/>
            <person name="Sierra-Patev S."/>
            <person name="Naranjo-Ortiz M."/>
            <person name="Looney B."/>
            <person name="Konkel Z."/>
            <person name="Slot J.C."/>
            <person name="Sakamoto Y."/>
            <person name="Steenwyk J.L."/>
            <person name="Rokas A."/>
            <person name="Carro J."/>
            <person name="Camarero S."/>
            <person name="Ferreira P."/>
            <person name="Molpeceres G."/>
            <person name="Ruiz-Duenas F.J."/>
            <person name="Serrano A."/>
            <person name="Henrissat B."/>
            <person name="Drula E."/>
            <person name="Hughes K.W."/>
            <person name="Mata J.L."/>
            <person name="Ishikawa N.K."/>
            <person name="Vargas-Isla R."/>
            <person name="Ushijima S."/>
            <person name="Smith C.A."/>
            <person name="Ahrendt S."/>
            <person name="Andreopoulos W."/>
            <person name="He G."/>
            <person name="Labutti K."/>
            <person name="Lipzen A."/>
            <person name="Ng V."/>
            <person name="Sandor L."/>
            <person name="Barry K."/>
            <person name="Martinez A.T."/>
            <person name="Xiao Y."/>
            <person name="Gibbons J.G."/>
            <person name="Terashima K."/>
            <person name="Hibbett D.S."/>
            <person name="Grigoriev I.V."/>
        </authorList>
    </citation>
    <scope>NUCLEOTIDE SEQUENCE</scope>
    <source>
        <strain evidence="1">TFB10291</strain>
    </source>
</reference>
<proteinExistence type="predicted"/>
<feature type="non-terminal residue" evidence="1">
    <location>
        <position position="1"/>
    </location>
</feature>
<dbReference type="Proteomes" id="UP001163798">
    <property type="component" value="Unassembled WGS sequence"/>
</dbReference>
<keyword evidence="2" id="KW-1185">Reference proteome</keyword>
<organism evidence="1 2">
    <name type="scientific">Lentinula aff. detonsa</name>
    <dbReference type="NCBI Taxonomy" id="2804958"/>
    <lineage>
        <taxon>Eukaryota</taxon>
        <taxon>Fungi</taxon>
        <taxon>Dikarya</taxon>
        <taxon>Basidiomycota</taxon>
        <taxon>Agaricomycotina</taxon>
        <taxon>Agaricomycetes</taxon>
        <taxon>Agaricomycetidae</taxon>
        <taxon>Agaricales</taxon>
        <taxon>Marasmiineae</taxon>
        <taxon>Omphalotaceae</taxon>
        <taxon>Lentinula</taxon>
    </lineage>
</organism>
<comment type="caution">
    <text evidence="1">The sequence shown here is derived from an EMBL/GenBank/DDBJ whole genome shotgun (WGS) entry which is preliminary data.</text>
</comment>
<name>A0AA38L3R2_9AGAR</name>
<evidence type="ECO:0000313" key="2">
    <source>
        <dbReference type="Proteomes" id="UP001163798"/>
    </source>
</evidence>